<evidence type="ECO:0000313" key="2">
    <source>
        <dbReference type="EMBL" id="SUD90895.1"/>
    </source>
</evidence>
<feature type="domain" description="HTH cro/C1-type" evidence="1">
    <location>
        <begin position="41"/>
        <end position="87"/>
    </location>
</feature>
<dbReference type="CDD" id="cd00093">
    <property type="entry name" value="HTH_XRE"/>
    <property type="match status" value="1"/>
</dbReference>
<reference evidence="2 3" key="1">
    <citation type="submission" date="2018-06" db="EMBL/GenBank/DDBJ databases">
        <authorList>
            <consortium name="Pathogen Informatics"/>
            <person name="Doyle S."/>
        </authorList>
    </citation>
    <scope>NUCLEOTIDE SEQUENCE [LARGE SCALE GENOMIC DNA]</scope>
    <source>
        <strain evidence="2 3">NCTC10526</strain>
    </source>
</reference>
<dbReference type="Gene3D" id="1.10.260.40">
    <property type="entry name" value="lambda repressor-like DNA-binding domains"/>
    <property type="match status" value="1"/>
</dbReference>
<dbReference type="Pfam" id="PF13744">
    <property type="entry name" value="HTH_37"/>
    <property type="match status" value="1"/>
</dbReference>
<dbReference type="SUPFAM" id="SSF47413">
    <property type="entry name" value="lambda repressor-like DNA-binding domains"/>
    <property type="match status" value="1"/>
</dbReference>
<dbReference type="InterPro" id="IPR039554">
    <property type="entry name" value="HigA2-like_HTH"/>
</dbReference>
<accession>A0A379LL87</accession>
<dbReference type="InterPro" id="IPR010982">
    <property type="entry name" value="Lambda_DNA-bd_dom_sf"/>
</dbReference>
<dbReference type="EMBL" id="UGVC01000001">
    <property type="protein sequence ID" value="SUD90895.1"/>
    <property type="molecule type" value="Genomic_DNA"/>
</dbReference>
<dbReference type="STRING" id="1123034.GCA_000685805_00383"/>
<evidence type="ECO:0000313" key="3">
    <source>
        <dbReference type="Proteomes" id="UP000254123"/>
    </source>
</evidence>
<name>A0A379LL87_9GAMM</name>
<dbReference type="InterPro" id="IPR001387">
    <property type="entry name" value="Cro/C1-type_HTH"/>
</dbReference>
<protein>
    <submittedName>
        <fullName evidence="2">Uncharacterized conserved small protein</fullName>
    </submittedName>
</protein>
<dbReference type="GO" id="GO:0003677">
    <property type="term" value="F:DNA binding"/>
    <property type="evidence" value="ECO:0007669"/>
    <property type="project" value="InterPro"/>
</dbReference>
<dbReference type="PROSITE" id="PS50943">
    <property type="entry name" value="HTH_CROC1"/>
    <property type="match status" value="1"/>
</dbReference>
<dbReference type="RefSeq" id="WP_028858053.1">
    <property type="nucleotide sequence ID" value="NZ_CAJHAQ010000001.1"/>
</dbReference>
<evidence type="ECO:0000259" key="1">
    <source>
        <dbReference type="PROSITE" id="PS50943"/>
    </source>
</evidence>
<dbReference type="Proteomes" id="UP000254123">
    <property type="component" value="Unassembled WGS sequence"/>
</dbReference>
<proteinExistence type="predicted"/>
<organism evidence="2 3">
    <name type="scientific">Psychrobacter phenylpyruvicus</name>
    <dbReference type="NCBI Taxonomy" id="29432"/>
    <lineage>
        <taxon>Bacteria</taxon>
        <taxon>Pseudomonadati</taxon>
        <taxon>Pseudomonadota</taxon>
        <taxon>Gammaproteobacteria</taxon>
        <taxon>Moraxellales</taxon>
        <taxon>Moraxellaceae</taxon>
        <taxon>Psychrobacter</taxon>
    </lineage>
</organism>
<keyword evidence="3" id="KW-1185">Reference proteome</keyword>
<sequence length="100" mass="11056">MTRYTSVFDAISDTPVQSANLKMRAELMHHLTDMIKHMSGTQSEIAKHCGITQPRLNDLLQGKISKFSLDALVNINANLGVEISLDFSQGKPQNELVDAD</sequence>
<dbReference type="AlphaFoldDB" id="A0A379LL87"/>
<gene>
    <name evidence="2" type="ORF">NCTC10526_01241</name>
</gene>